<sequence length="284" mass="33848">MHELFSFPIRCERKNYVLKDVFYEGRYLINKNHKDTKIEIYDVFDKPDFIPSIVELVKRYRAGENPFKLVEKWVTEWGFWKSWGNFETETKGDYIYSKLDIFDLLITCESFCRDWELCKAIINQDLDQLQRFIRIEEAEVNDENKCKSSHKISVFQDEVNQEITYDILHFPDDILKEYSIIGSRYLADRIDMFLDKVNFALDKGVITWGKETNKIQLSPVLRTEGLFETLYLQLFMIFSENEKKICPVCNDIFSPTRRDKIYCSSSCKLTAKSQRYRARKANLI</sequence>
<keyword evidence="1" id="KW-0614">Plasmid</keyword>
<proteinExistence type="predicted"/>
<reference evidence="1 2" key="1">
    <citation type="submission" date="2024-02" db="EMBL/GenBank/DDBJ databases">
        <title>Seven novel Bacillus-like species.</title>
        <authorList>
            <person name="Liu G."/>
        </authorList>
    </citation>
    <scope>NUCLEOTIDE SEQUENCE [LARGE SCALE GENOMIC DNA]</scope>
    <source>
        <strain evidence="1 2">FJAT-52991</strain>
        <plasmid evidence="1 2">unnamed1</plasmid>
    </source>
</reference>
<evidence type="ECO:0000313" key="2">
    <source>
        <dbReference type="Proteomes" id="UP001387364"/>
    </source>
</evidence>
<dbReference type="EMBL" id="CP147405">
    <property type="protein sequence ID" value="WXB94999.1"/>
    <property type="molecule type" value="Genomic_DNA"/>
</dbReference>
<evidence type="ECO:0008006" key="3">
    <source>
        <dbReference type="Google" id="ProtNLM"/>
    </source>
</evidence>
<geneLocation type="plasmid" evidence="1 2">
    <name>unnamed1</name>
</geneLocation>
<accession>A0ABZ2NBT5</accession>
<evidence type="ECO:0000313" key="1">
    <source>
        <dbReference type="EMBL" id="WXB94999.1"/>
    </source>
</evidence>
<gene>
    <name evidence="1" type="ORF">WDJ61_18640</name>
</gene>
<keyword evidence="2" id="KW-1185">Reference proteome</keyword>
<name>A0ABZ2NBT5_9BACI</name>
<dbReference type="RefSeq" id="WP_338754892.1">
    <property type="nucleotide sequence ID" value="NZ_CP147405.1"/>
</dbReference>
<dbReference type="Proteomes" id="UP001387364">
    <property type="component" value="Plasmid unnamed1"/>
</dbReference>
<protein>
    <recommendedName>
        <fullName evidence="3">CGNR zinc finger domain-containing protein</fullName>
    </recommendedName>
</protein>
<organism evidence="1 2">
    <name type="scientific">Bacillus kandeliae</name>
    <dbReference type="NCBI Taxonomy" id="3129297"/>
    <lineage>
        <taxon>Bacteria</taxon>
        <taxon>Bacillati</taxon>
        <taxon>Bacillota</taxon>
        <taxon>Bacilli</taxon>
        <taxon>Bacillales</taxon>
        <taxon>Bacillaceae</taxon>
        <taxon>Bacillus</taxon>
    </lineage>
</organism>